<dbReference type="EMBL" id="FR695872">
    <property type="protein sequence ID" value="CBX29466.1"/>
    <property type="molecule type" value="Genomic_DNA"/>
</dbReference>
<organism evidence="1">
    <name type="scientific">uncultured Desulfobacterium sp</name>
    <dbReference type="NCBI Taxonomy" id="201089"/>
    <lineage>
        <taxon>Bacteria</taxon>
        <taxon>Pseudomonadati</taxon>
        <taxon>Thermodesulfobacteriota</taxon>
        <taxon>Desulfobacteria</taxon>
        <taxon>Desulfobacterales</taxon>
        <taxon>Desulfobacteriaceae</taxon>
        <taxon>Desulfobacterium</taxon>
        <taxon>environmental samples</taxon>
    </lineage>
</organism>
<evidence type="ECO:0000313" key="1">
    <source>
        <dbReference type="EMBL" id="CBX29466.1"/>
    </source>
</evidence>
<accession>E1YFX2</accession>
<name>E1YFX2_9BACT</name>
<sequence length="53" mass="6028">MGRPAKDFAKAKARVFLSSRDEPTLRLGEAAKKGDWPFNATEFDRVKEFLKSL</sequence>
<gene>
    <name evidence="1" type="ORF">N47_J04470</name>
</gene>
<proteinExistence type="predicted"/>
<reference evidence="1" key="1">
    <citation type="journal article" date="2011" name="Environ. Microbiol.">
        <title>Genomic insights into the metabolic potential of the polycyclic aromatic hydrocarbon degrading sulfate-reducing Deltaproteobacterium N47.</title>
        <authorList>
            <person name="Bergmann F."/>
            <person name="Selesi D."/>
            <person name="Weinmaier T."/>
            <person name="Tischler P."/>
            <person name="Rattei T."/>
            <person name="Meckenstock R.U."/>
        </authorList>
    </citation>
    <scope>NUCLEOTIDE SEQUENCE</scope>
</reference>
<dbReference type="AlphaFoldDB" id="E1YFX2"/>
<protein>
    <submittedName>
        <fullName evidence="1">Uncharacterized protein</fullName>
    </submittedName>
</protein>